<proteinExistence type="inferred from homology"/>
<feature type="domain" description="AMP-binding enzyme C-terminal" evidence="4">
    <location>
        <begin position="194"/>
        <end position="269"/>
    </location>
</feature>
<feature type="domain" description="AMP-dependent synthetase/ligase" evidence="3">
    <location>
        <begin position="3"/>
        <end position="143"/>
    </location>
</feature>
<dbReference type="InterPro" id="IPR045851">
    <property type="entry name" value="AMP-bd_C_sf"/>
</dbReference>
<organism evidence="5">
    <name type="scientific">hydrothermal vent metagenome</name>
    <dbReference type="NCBI Taxonomy" id="652676"/>
    <lineage>
        <taxon>unclassified sequences</taxon>
        <taxon>metagenomes</taxon>
        <taxon>ecological metagenomes</taxon>
    </lineage>
</organism>
<evidence type="ECO:0000259" key="4">
    <source>
        <dbReference type="Pfam" id="PF13193"/>
    </source>
</evidence>
<dbReference type="SUPFAM" id="SSF56801">
    <property type="entry name" value="Acetyl-CoA synthetase-like"/>
    <property type="match status" value="1"/>
</dbReference>
<dbReference type="GO" id="GO:0003987">
    <property type="term" value="F:acetate-CoA ligase activity"/>
    <property type="evidence" value="ECO:0007669"/>
    <property type="project" value="UniProtKB-EC"/>
</dbReference>
<feature type="non-terminal residue" evidence="5">
    <location>
        <position position="1"/>
    </location>
</feature>
<evidence type="ECO:0000256" key="1">
    <source>
        <dbReference type="ARBA" id="ARBA00006432"/>
    </source>
</evidence>
<evidence type="ECO:0000259" key="3">
    <source>
        <dbReference type="Pfam" id="PF00501"/>
    </source>
</evidence>
<accession>A0A3B0SD51</accession>
<dbReference type="EC" id="6.2.1.1" evidence="5"/>
<dbReference type="GO" id="GO:0031956">
    <property type="term" value="F:medium-chain fatty acid-CoA ligase activity"/>
    <property type="evidence" value="ECO:0007669"/>
    <property type="project" value="TreeGrafter"/>
</dbReference>
<dbReference type="PANTHER" id="PTHR43201">
    <property type="entry name" value="ACYL-COA SYNTHETASE"/>
    <property type="match status" value="1"/>
</dbReference>
<dbReference type="Gene3D" id="3.40.50.12780">
    <property type="entry name" value="N-terminal domain of ligase-like"/>
    <property type="match status" value="1"/>
</dbReference>
<protein>
    <submittedName>
        <fullName evidence="5">Acetyl-coenzyme A synthetase</fullName>
        <ecNumber evidence="5">6.2.1.1</ecNumber>
    </submittedName>
</protein>
<gene>
    <name evidence="5" type="ORF">MNBD_ALPHA05-2564</name>
</gene>
<dbReference type="Gene3D" id="3.30.300.30">
    <property type="match status" value="1"/>
</dbReference>
<comment type="similarity">
    <text evidence="1">Belongs to the ATP-dependent AMP-binding enzyme family.</text>
</comment>
<dbReference type="InterPro" id="IPR042099">
    <property type="entry name" value="ANL_N_sf"/>
</dbReference>
<keyword evidence="2 5" id="KW-0436">Ligase</keyword>
<dbReference type="Pfam" id="PF00501">
    <property type="entry name" value="AMP-binding"/>
    <property type="match status" value="1"/>
</dbReference>
<dbReference type="AlphaFoldDB" id="A0A3B0SD51"/>
<reference evidence="5" key="1">
    <citation type="submission" date="2018-06" db="EMBL/GenBank/DDBJ databases">
        <authorList>
            <person name="Zhirakovskaya E."/>
        </authorList>
    </citation>
    <scope>NUCLEOTIDE SEQUENCE</scope>
</reference>
<dbReference type="GO" id="GO:0006631">
    <property type="term" value="P:fatty acid metabolic process"/>
    <property type="evidence" value="ECO:0007669"/>
    <property type="project" value="TreeGrafter"/>
</dbReference>
<dbReference type="CDD" id="cd04433">
    <property type="entry name" value="AFD_class_I"/>
    <property type="match status" value="1"/>
</dbReference>
<sequence length="289" mass="31670">GRRVAMIYRWDAKDAAKIINEERLTNFVGVPSQSFELMEAAGAEGLPSLIDIGAGGAKRPAEHVKKLAKTFKQAKPSSGYGLSETNALGCVISLDDYQKRPDSTGRTVPPVTDIKIVKDGEEVARGEVGEIWIRSPANFRCYLNLPEDTEKALTPDGWFRTGDLARMDEEDFIYIVDRMKELIIRGGENISSLEVENRVYQHPGVAEAAVFSVPDEVLGERVGLVVYPMGGAALDAAEMRDFIAEGMAAYKTPERIWISPSPLPRLGTAKFDKLTVKKIALSQPPAFSV</sequence>
<dbReference type="EMBL" id="UOEH01000351">
    <property type="protein sequence ID" value="VAW01963.1"/>
    <property type="molecule type" value="Genomic_DNA"/>
</dbReference>
<dbReference type="PANTHER" id="PTHR43201:SF5">
    <property type="entry name" value="MEDIUM-CHAIN ACYL-COA LIGASE ACSF2, MITOCHONDRIAL"/>
    <property type="match status" value="1"/>
</dbReference>
<evidence type="ECO:0000313" key="5">
    <source>
        <dbReference type="EMBL" id="VAW01963.1"/>
    </source>
</evidence>
<dbReference type="Pfam" id="PF13193">
    <property type="entry name" value="AMP-binding_C"/>
    <property type="match status" value="1"/>
</dbReference>
<dbReference type="InterPro" id="IPR000873">
    <property type="entry name" value="AMP-dep_synth/lig_dom"/>
</dbReference>
<evidence type="ECO:0000256" key="2">
    <source>
        <dbReference type="ARBA" id="ARBA00022598"/>
    </source>
</evidence>
<dbReference type="InterPro" id="IPR025110">
    <property type="entry name" value="AMP-bd_C"/>
</dbReference>
<name>A0A3B0SD51_9ZZZZ</name>